<proteinExistence type="inferred from homology"/>
<dbReference type="Proteomes" id="UP000597762">
    <property type="component" value="Unassembled WGS sequence"/>
</dbReference>
<dbReference type="InterPro" id="IPR052086">
    <property type="entry name" value="Mannan_Polymerase_Subunit"/>
</dbReference>
<comment type="similarity">
    <text evidence="1">Belongs to the ANP1/MMN9/VAN1 family.</text>
</comment>
<protein>
    <submittedName>
        <fullName evidence="2">MNN9</fullName>
        <ecNumber evidence="2">2.4.1.232</ecNumber>
    </submittedName>
</protein>
<dbReference type="GO" id="GO:0000032">
    <property type="term" value="P:cell wall mannoprotein biosynthetic process"/>
    <property type="evidence" value="ECO:0007669"/>
    <property type="project" value="TreeGrafter"/>
</dbReference>
<keyword evidence="3" id="KW-1185">Reference proteome</keyword>
<dbReference type="GO" id="GO:0000136">
    <property type="term" value="C:mannan polymerase complex"/>
    <property type="evidence" value="ECO:0007669"/>
    <property type="project" value="TreeGrafter"/>
</dbReference>
<dbReference type="AlphaFoldDB" id="A0A812BX15"/>
<evidence type="ECO:0000313" key="2">
    <source>
        <dbReference type="EMBL" id="CAE1244374.1"/>
    </source>
</evidence>
<dbReference type="OrthoDB" id="2405412at2759"/>
<keyword evidence="2" id="KW-0328">Glycosyltransferase</keyword>
<organism evidence="2 3">
    <name type="scientific">Acanthosepion pharaonis</name>
    <name type="common">Pharaoh cuttlefish</name>
    <name type="synonym">Sepia pharaonis</name>
    <dbReference type="NCBI Taxonomy" id="158019"/>
    <lineage>
        <taxon>Eukaryota</taxon>
        <taxon>Metazoa</taxon>
        <taxon>Spiralia</taxon>
        <taxon>Lophotrochozoa</taxon>
        <taxon>Mollusca</taxon>
        <taxon>Cephalopoda</taxon>
        <taxon>Coleoidea</taxon>
        <taxon>Decapodiformes</taxon>
        <taxon>Sepiida</taxon>
        <taxon>Sepiina</taxon>
        <taxon>Sepiidae</taxon>
        <taxon>Acanthosepion</taxon>
    </lineage>
</organism>
<evidence type="ECO:0000256" key="1">
    <source>
        <dbReference type="ARBA" id="ARBA00037964"/>
    </source>
</evidence>
<dbReference type="GO" id="GO:0033164">
    <property type="term" value="F:initiation-specific glycolipid 1,6-alpha-mannosyltransferase activity"/>
    <property type="evidence" value="ECO:0007669"/>
    <property type="project" value="UniProtKB-EC"/>
</dbReference>
<reference evidence="2" key="1">
    <citation type="submission" date="2021-01" db="EMBL/GenBank/DDBJ databases">
        <authorList>
            <person name="Li R."/>
            <person name="Bekaert M."/>
        </authorList>
    </citation>
    <scope>NUCLEOTIDE SEQUENCE</scope>
    <source>
        <strain evidence="2">Farmed</strain>
    </source>
</reference>
<dbReference type="GO" id="GO:0006487">
    <property type="term" value="P:protein N-linked glycosylation"/>
    <property type="evidence" value="ECO:0007669"/>
    <property type="project" value="TreeGrafter"/>
</dbReference>
<dbReference type="PANTHER" id="PTHR43083:SF6">
    <property type="entry name" value="MANNAN POLYMERASE COMPLEXES SUBUNIT MNN9"/>
    <property type="match status" value="1"/>
</dbReference>
<dbReference type="InterPro" id="IPR029044">
    <property type="entry name" value="Nucleotide-diphossugar_trans"/>
</dbReference>
<name>A0A812BX15_ACAPH</name>
<dbReference type="PANTHER" id="PTHR43083">
    <property type="entry name" value="MANNAN POLYMERASE II"/>
    <property type="match status" value="1"/>
</dbReference>
<dbReference type="Gene3D" id="3.90.550.10">
    <property type="entry name" value="Spore Coat Polysaccharide Biosynthesis Protein SpsA, Chain A"/>
    <property type="match status" value="1"/>
</dbReference>
<evidence type="ECO:0000313" key="3">
    <source>
        <dbReference type="Proteomes" id="UP000597762"/>
    </source>
</evidence>
<dbReference type="Pfam" id="PF03452">
    <property type="entry name" value="Anp1"/>
    <property type="match status" value="1"/>
</dbReference>
<sequence>MSLTYPHCLIRIAIGIDQSLDGMPPDFQKLVKKLVHKFRALEVHTLSVSDTDADKIPKFADRHRKDIQLVRRRKLAKVRNALLFSALRDEKYVFWLDSDVREVPADILQTLISAHVPVVVPSCLYRKSLSEFDVYDRNSWRETEESRKFLNSKDRNFLMLEGYENKTLRRYLPHLASEGSLVKLDGVGACCLLVDANVHRQGAIFPFYLVNNHIETEGFAQVVKLLGYQSYGMPNVSVIH</sequence>
<keyword evidence="2" id="KW-0808">Transferase</keyword>
<accession>A0A812BX15</accession>
<dbReference type="EMBL" id="CAHIKZ030000904">
    <property type="protein sequence ID" value="CAE1244374.1"/>
    <property type="molecule type" value="Genomic_DNA"/>
</dbReference>
<dbReference type="EC" id="2.4.1.232" evidence="2"/>
<comment type="caution">
    <text evidence="2">The sequence shown here is derived from an EMBL/GenBank/DDBJ whole genome shotgun (WGS) entry which is preliminary data.</text>
</comment>
<gene>
    <name evidence="2" type="ORF">SPHA_24267</name>
</gene>